<dbReference type="InterPro" id="IPR003660">
    <property type="entry name" value="HAMP_dom"/>
</dbReference>
<dbReference type="NCBIfam" id="TIGR00254">
    <property type="entry name" value="GGDEF"/>
    <property type="match status" value="1"/>
</dbReference>
<evidence type="ECO:0000256" key="2">
    <source>
        <dbReference type="ARBA" id="ARBA00022475"/>
    </source>
</evidence>
<evidence type="ECO:0000259" key="8">
    <source>
        <dbReference type="PROSITE" id="PS50885"/>
    </source>
</evidence>
<dbReference type="Pfam" id="PF02743">
    <property type="entry name" value="dCache_1"/>
    <property type="match status" value="1"/>
</dbReference>
<evidence type="ECO:0000256" key="3">
    <source>
        <dbReference type="ARBA" id="ARBA00022692"/>
    </source>
</evidence>
<dbReference type="InterPro" id="IPR043128">
    <property type="entry name" value="Rev_trsase/Diguanyl_cyclase"/>
</dbReference>
<dbReference type="CDD" id="cd01948">
    <property type="entry name" value="EAL"/>
    <property type="match status" value="1"/>
</dbReference>
<feature type="transmembrane region" description="Helical" evidence="6">
    <location>
        <begin position="12"/>
        <end position="31"/>
    </location>
</feature>
<keyword evidence="2" id="KW-1003">Cell membrane</keyword>
<protein>
    <submittedName>
        <fullName evidence="10">Diguanylate cyclase</fullName>
    </submittedName>
</protein>
<dbReference type="SUPFAM" id="SSF55073">
    <property type="entry name" value="Nucleotide cyclase"/>
    <property type="match status" value="1"/>
</dbReference>
<comment type="caution">
    <text evidence="10">The sequence shown here is derived from an EMBL/GenBank/DDBJ whole genome shotgun (WGS) entry which is preliminary data.</text>
</comment>
<dbReference type="GO" id="GO:0071111">
    <property type="term" value="F:cyclic-guanylate-specific phosphodiesterase activity"/>
    <property type="evidence" value="ECO:0007669"/>
    <property type="project" value="InterPro"/>
</dbReference>
<dbReference type="PROSITE" id="PS50883">
    <property type="entry name" value="EAL"/>
    <property type="match status" value="1"/>
</dbReference>
<dbReference type="PANTHER" id="PTHR33121:SF70">
    <property type="entry name" value="SIGNALING PROTEIN YKOW"/>
    <property type="match status" value="1"/>
</dbReference>
<evidence type="ECO:0000313" key="11">
    <source>
        <dbReference type="Proteomes" id="UP000057389"/>
    </source>
</evidence>
<dbReference type="Pfam" id="PF00563">
    <property type="entry name" value="EAL"/>
    <property type="match status" value="1"/>
</dbReference>
<evidence type="ECO:0000256" key="1">
    <source>
        <dbReference type="ARBA" id="ARBA00004651"/>
    </source>
</evidence>
<evidence type="ECO:0000256" key="6">
    <source>
        <dbReference type="SAM" id="Phobius"/>
    </source>
</evidence>
<dbReference type="InterPro" id="IPR033479">
    <property type="entry name" value="dCache_1"/>
</dbReference>
<evidence type="ECO:0000259" key="9">
    <source>
        <dbReference type="PROSITE" id="PS50887"/>
    </source>
</evidence>
<dbReference type="OrthoDB" id="6635966at2"/>
<organism evidence="10 11">
    <name type="scientific">Vibrio toranzoniae</name>
    <dbReference type="NCBI Taxonomy" id="1194427"/>
    <lineage>
        <taxon>Bacteria</taxon>
        <taxon>Pseudomonadati</taxon>
        <taxon>Pseudomonadota</taxon>
        <taxon>Gammaproteobacteria</taxon>
        <taxon>Vibrionales</taxon>
        <taxon>Vibrionaceae</taxon>
        <taxon>Vibrio</taxon>
    </lineage>
</organism>
<dbReference type="Gene3D" id="3.20.20.450">
    <property type="entry name" value="EAL domain"/>
    <property type="match status" value="1"/>
</dbReference>
<dbReference type="InterPro" id="IPR035919">
    <property type="entry name" value="EAL_sf"/>
</dbReference>
<name>A0A109DBH9_9VIBR</name>
<dbReference type="SMART" id="SM00052">
    <property type="entry name" value="EAL"/>
    <property type="match status" value="1"/>
</dbReference>
<dbReference type="SUPFAM" id="SSF141868">
    <property type="entry name" value="EAL domain-like"/>
    <property type="match status" value="1"/>
</dbReference>
<keyword evidence="4 6" id="KW-1133">Transmembrane helix</keyword>
<feature type="domain" description="HAMP" evidence="8">
    <location>
        <begin position="367"/>
        <end position="420"/>
    </location>
</feature>
<dbReference type="InterPro" id="IPR029787">
    <property type="entry name" value="Nucleotide_cyclase"/>
</dbReference>
<feature type="domain" description="GGDEF" evidence="9">
    <location>
        <begin position="451"/>
        <end position="582"/>
    </location>
</feature>
<dbReference type="SMART" id="SM00304">
    <property type="entry name" value="HAMP"/>
    <property type="match status" value="1"/>
</dbReference>
<keyword evidence="3 6" id="KW-0812">Transmembrane</keyword>
<sequence length="848" mass="95076">MSLKTQITLRTAVVLPFVMIFLFTMGVMVFTQKQNYEETVSDLSARQLTSLTDNVHQSLTEFLEKPFHANLSLSHNIGYHHLYQAGDLSKVQDYILYKFSNHFTTVPQLDVIGFGSENGNYVGFRKEANNGYTLMVQDDRTQNQLVIYRGRQISDDIRSVISGYDPRVRPWYTPVANQKKASWSPIYTNADERQEITLSALAPIYDGNEFKAVIVSDIKLNTFNVFLNNLKYKTDASVYVIDQQQRLVAHSGGGKVVSKRTDKSHTSQRLLATESDNPIIRESASYVNQFHLIENRQIQRFDFTLNGERYFNQITPYEDEHGITWFIGMSIPETNLLGALPENQRNSWLLGLTLSCIGVIAGLIAFNRVTQPITSTADAAKGLATGDWDSSMPKPGNIYETSMLVEAFNEMTNNLKASFEQLQAQLTYDSLTKLYSREGFIDAIQKKTKTEKGTLYLVGIDRFRDINDSLGHYNGDQLLIIAAARLRGTLPSEYLLARTGGDEFAIYAPDVLQEGGVHQIANRLLQTFAAPFAMESENVVINVSIGVVHVSGTKDITLWLRNSSIALSNAKQDKTRVSIYSPEMGNASRHRTQMLTRINRAIEQQQFEPFYQPIIDLESGSPIGAEALARWVTKEGVISPLEFIPLAEDTGLIYDIGKQILHKSCRDTAIAIELGKWDEDFSLHVNLSVDQLTENGFIDLVKNTLSDTKLPAKNLTLEITESRIIDNDPTIIDNMLTLKALGISIAIDDFGTGYSSLAYLQKLPFDCLKIDRSFVSKLDQENLDSSIVAAIVNITKGFKVSLVAEGVETQQQAELLKQLQCPLAQGFLYSRPVPFDQWPSNITNHNSK</sequence>
<dbReference type="PANTHER" id="PTHR33121">
    <property type="entry name" value="CYCLIC DI-GMP PHOSPHODIESTERASE PDEF"/>
    <property type="match status" value="1"/>
</dbReference>
<dbReference type="AlphaFoldDB" id="A0A109DBH9"/>
<dbReference type="SUPFAM" id="SSF158472">
    <property type="entry name" value="HAMP domain-like"/>
    <property type="match status" value="1"/>
</dbReference>
<dbReference type="InterPro" id="IPR001633">
    <property type="entry name" value="EAL_dom"/>
</dbReference>
<dbReference type="Gene3D" id="3.30.70.270">
    <property type="match status" value="1"/>
</dbReference>
<keyword evidence="11" id="KW-1185">Reference proteome</keyword>
<dbReference type="InterPro" id="IPR000160">
    <property type="entry name" value="GGDEF_dom"/>
</dbReference>
<dbReference type="CDD" id="cd06225">
    <property type="entry name" value="HAMP"/>
    <property type="match status" value="1"/>
</dbReference>
<evidence type="ECO:0000256" key="5">
    <source>
        <dbReference type="ARBA" id="ARBA00023136"/>
    </source>
</evidence>
<accession>A0A109DBH9</accession>
<evidence type="ECO:0000313" key="10">
    <source>
        <dbReference type="EMBL" id="KWU02411.1"/>
    </source>
</evidence>
<dbReference type="PROSITE" id="PS50887">
    <property type="entry name" value="GGDEF"/>
    <property type="match status" value="1"/>
</dbReference>
<dbReference type="GO" id="GO:0005886">
    <property type="term" value="C:plasma membrane"/>
    <property type="evidence" value="ECO:0007669"/>
    <property type="project" value="UniProtKB-SubCell"/>
</dbReference>
<reference evidence="10 11" key="1">
    <citation type="submission" date="2015-11" db="EMBL/GenBank/DDBJ databases">
        <title>Draft WGS of Vibrio toranzoniae.</title>
        <authorList>
            <person name="Lasa A."/>
            <person name="Romalde J.L."/>
        </authorList>
    </citation>
    <scope>NUCLEOTIDE SEQUENCE [LARGE SCALE GENOMIC DNA]</scope>
    <source>
        <strain evidence="10 11">Vb 10.8</strain>
    </source>
</reference>
<gene>
    <name evidence="10" type="ORF">APQ14_00260</name>
</gene>
<dbReference type="CDD" id="cd12913">
    <property type="entry name" value="PDC1_MCP_like"/>
    <property type="match status" value="1"/>
</dbReference>
<dbReference type="EMBL" id="LMXU01000002">
    <property type="protein sequence ID" value="KWU02411.1"/>
    <property type="molecule type" value="Genomic_DNA"/>
</dbReference>
<dbReference type="Gene3D" id="3.30.450.20">
    <property type="entry name" value="PAS domain"/>
    <property type="match status" value="2"/>
</dbReference>
<dbReference type="Pfam" id="PF00990">
    <property type="entry name" value="GGDEF"/>
    <property type="match status" value="1"/>
</dbReference>
<dbReference type="PROSITE" id="PS50885">
    <property type="entry name" value="HAMP"/>
    <property type="match status" value="1"/>
</dbReference>
<evidence type="ECO:0000259" key="7">
    <source>
        <dbReference type="PROSITE" id="PS50883"/>
    </source>
</evidence>
<dbReference type="RefSeq" id="WP_060466894.1">
    <property type="nucleotide sequence ID" value="NZ_AP025514.1"/>
</dbReference>
<dbReference type="Proteomes" id="UP000057389">
    <property type="component" value="Unassembled WGS sequence"/>
</dbReference>
<proteinExistence type="predicted"/>
<dbReference type="InterPro" id="IPR050706">
    <property type="entry name" value="Cyclic-di-GMP_PDE-like"/>
</dbReference>
<dbReference type="SMART" id="SM00267">
    <property type="entry name" value="GGDEF"/>
    <property type="match status" value="1"/>
</dbReference>
<feature type="domain" description="EAL" evidence="7">
    <location>
        <begin position="591"/>
        <end position="846"/>
    </location>
</feature>
<comment type="subcellular location">
    <subcellularLocation>
        <location evidence="1">Cell membrane</location>
        <topology evidence="1">Multi-pass membrane protein</topology>
    </subcellularLocation>
</comment>
<dbReference type="GeneID" id="300177132"/>
<dbReference type="GO" id="GO:0007165">
    <property type="term" value="P:signal transduction"/>
    <property type="evidence" value="ECO:0007669"/>
    <property type="project" value="InterPro"/>
</dbReference>
<dbReference type="Gene3D" id="6.10.340.10">
    <property type="match status" value="1"/>
</dbReference>
<evidence type="ECO:0000256" key="4">
    <source>
        <dbReference type="ARBA" id="ARBA00022989"/>
    </source>
</evidence>
<keyword evidence="5 6" id="KW-0472">Membrane</keyword>
<dbReference type="CDD" id="cd01949">
    <property type="entry name" value="GGDEF"/>
    <property type="match status" value="1"/>
</dbReference>